<keyword evidence="2" id="KW-1185">Reference proteome</keyword>
<feature type="non-terminal residue" evidence="1">
    <location>
        <position position="1"/>
    </location>
</feature>
<dbReference type="AlphaFoldDB" id="A0A9N9HF17"/>
<dbReference type="EMBL" id="CAJVPI010005752">
    <property type="protein sequence ID" value="CAG8675423.1"/>
    <property type="molecule type" value="Genomic_DNA"/>
</dbReference>
<name>A0A9N9HF17_9GLOM</name>
<evidence type="ECO:0000313" key="1">
    <source>
        <dbReference type="EMBL" id="CAG8675423.1"/>
    </source>
</evidence>
<organism evidence="1 2">
    <name type="scientific">Paraglomus brasilianum</name>
    <dbReference type="NCBI Taxonomy" id="144538"/>
    <lineage>
        <taxon>Eukaryota</taxon>
        <taxon>Fungi</taxon>
        <taxon>Fungi incertae sedis</taxon>
        <taxon>Mucoromycota</taxon>
        <taxon>Glomeromycotina</taxon>
        <taxon>Glomeromycetes</taxon>
        <taxon>Paraglomerales</taxon>
        <taxon>Paraglomeraceae</taxon>
        <taxon>Paraglomus</taxon>
    </lineage>
</organism>
<sequence length="40" mass="4293">CGPHAFSIDYLSKMNRREASVFRLPAGRGGTVSSPLSLLT</sequence>
<accession>A0A9N9HF17</accession>
<evidence type="ECO:0000313" key="2">
    <source>
        <dbReference type="Proteomes" id="UP000789739"/>
    </source>
</evidence>
<comment type="caution">
    <text evidence="1">The sequence shown here is derived from an EMBL/GenBank/DDBJ whole genome shotgun (WGS) entry which is preliminary data.</text>
</comment>
<proteinExistence type="predicted"/>
<reference evidence="1" key="1">
    <citation type="submission" date="2021-06" db="EMBL/GenBank/DDBJ databases">
        <authorList>
            <person name="Kallberg Y."/>
            <person name="Tangrot J."/>
            <person name="Rosling A."/>
        </authorList>
    </citation>
    <scope>NUCLEOTIDE SEQUENCE</scope>
    <source>
        <strain evidence="1">BR232B</strain>
    </source>
</reference>
<dbReference type="Proteomes" id="UP000789739">
    <property type="component" value="Unassembled WGS sequence"/>
</dbReference>
<gene>
    <name evidence="1" type="ORF">PBRASI_LOCUS11519</name>
</gene>
<protein>
    <submittedName>
        <fullName evidence="1">8462_t:CDS:1</fullName>
    </submittedName>
</protein>
<feature type="non-terminal residue" evidence="1">
    <location>
        <position position="40"/>
    </location>
</feature>